<dbReference type="InterPro" id="IPR025944">
    <property type="entry name" value="Sigma_54_int_dom_CS"/>
</dbReference>
<evidence type="ECO:0000256" key="3">
    <source>
        <dbReference type="ARBA" id="ARBA00022840"/>
    </source>
</evidence>
<dbReference type="InterPro" id="IPR000700">
    <property type="entry name" value="PAS-assoc_C"/>
</dbReference>
<dbReference type="InterPro" id="IPR002078">
    <property type="entry name" value="Sigma_54_int"/>
</dbReference>
<evidence type="ECO:0000256" key="2">
    <source>
        <dbReference type="ARBA" id="ARBA00022797"/>
    </source>
</evidence>
<keyword evidence="1" id="KW-0547">Nucleotide-binding</keyword>
<feature type="domain" description="Sigma-54 factor interaction" evidence="6">
    <location>
        <begin position="248"/>
        <end position="476"/>
    </location>
</feature>
<dbReference type="InterPro" id="IPR003593">
    <property type="entry name" value="AAA+_ATPase"/>
</dbReference>
<evidence type="ECO:0000313" key="8">
    <source>
        <dbReference type="EMBL" id="QWV95679.1"/>
    </source>
</evidence>
<dbReference type="InterPro" id="IPR025943">
    <property type="entry name" value="Sigma_54_int_dom_ATP-bd_2"/>
</dbReference>
<dbReference type="Pfam" id="PF25601">
    <property type="entry name" value="AAA_lid_14"/>
    <property type="match status" value="1"/>
</dbReference>
<dbReference type="InterPro" id="IPR030828">
    <property type="entry name" value="HTH_TyrR"/>
</dbReference>
<proteinExistence type="predicted"/>
<feature type="domain" description="PAC" evidence="7">
    <location>
        <begin position="172"/>
        <end position="223"/>
    </location>
</feature>
<keyword evidence="9" id="KW-1185">Reference proteome</keyword>
<dbReference type="InterPro" id="IPR000014">
    <property type="entry name" value="PAS"/>
</dbReference>
<dbReference type="PROSITE" id="PS00675">
    <property type="entry name" value="SIGMA54_INTERACT_1"/>
    <property type="match status" value="1"/>
</dbReference>
<dbReference type="Pfam" id="PF18024">
    <property type="entry name" value="HTH_50"/>
    <property type="match status" value="1"/>
</dbReference>
<evidence type="ECO:0000259" key="6">
    <source>
        <dbReference type="PROSITE" id="PS50045"/>
    </source>
</evidence>
<dbReference type="PANTHER" id="PTHR32071">
    <property type="entry name" value="TRANSCRIPTIONAL REGULATORY PROTEIN"/>
    <property type="match status" value="1"/>
</dbReference>
<dbReference type="InterPro" id="IPR013656">
    <property type="entry name" value="PAS_4"/>
</dbReference>
<keyword evidence="2" id="KW-0058">Aromatic hydrocarbons catabolism</keyword>
<dbReference type="NCBIfam" id="TIGR00229">
    <property type="entry name" value="sensory_box"/>
    <property type="match status" value="1"/>
</dbReference>
<dbReference type="SMART" id="SM00382">
    <property type="entry name" value="AAA"/>
    <property type="match status" value="1"/>
</dbReference>
<evidence type="ECO:0000256" key="1">
    <source>
        <dbReference type="ARBA" id="ARBA00022741"/>
    </source>
</evidence>
<dbReference type="PROSITE" id="PS50113">
    <property type="entry name" value="PAC"/>
    <property type="match status" value="1"/>
</dbReference>
<reference evidence="8 9" key="1">
    <citation type="submission" date="2021-06" db="EMBL/GenBank/DDBJ databases">
        <title>Gemonas diversity in paddy soil.</title>
        <authorList>
            <person name="Liu G."/>
        </authorList>
    </citation>
    <scope>NUCLEOTIDE SEQUENCE [LARGE SCALE GENOMIC DNA]</scope>
    <source>
        <strain evidence="8 9">RG10</strain>
    </source>
</reference>
<dbReference type="PROSITE" id="PS00676">
    <property type="entry name" value="SIGMA54_INTERACT_2"/>
    <property type="match status" value="1"/>
</dbReference>
<sequence length="563" mass="62804">MGDGIISVNTAGTVLLSDRVSRVSLDIYPGSSLREQFPALWSKVVETMRDRRPRFELSVQRGETSFLVTVSPVMVDDEVSGAICVFVENTDLEIMTRQLRSFRELTKELAAIIDSSSEGLWVFDGYGVVLRVNPAAERNNRVKKEVVVGLTARELIEQGYMERSPALEVLGSKGVVNMLVNEGNRKLIVTGTPVFGDEGGIIRVVVSERDITEIDKLQRELEDQEAIKGQFWHHMLEQQQAELASQTIIAKSPRMITALRQAVKVSSADSTVLIHGESGVGKGLFADLIHKNSSRSAKPIIKLNCGAIPESLIESELFGHERGAFTGAQTAKPGYLELADNGILFLDEIAELPLASQVKLLRFLEDGRVTRLGGTTGRTVDVRIIAATHRDLEKMVVEKTFRLDLYYRLNVIPLYIPALRERQECLLPLIRHYIDYFSQKVGKQKRLARAALDALLAYSYPGNVRELMNLCERLVVMSETEVIDLQDLPKQLFGSLEEKPLSQSEQTLPVWPGDMTLEQILESVERSLLSDAMKEHGNQYRIAEALGINQSTVARKLKKYGVS</sequence>
<organism evidence="8 9">
    <name type="scientific">Geomonas oryzisoli</name>
    <dbReference type="NCBI Taxonomy" id="2847992"/>
    <lineage>
        <taxon>Bacteria</taxon>
        <taxon>Pseudomonadati</taxon>
        <taxon>Thermodesulfobacteriota</taxon>
        <taxon>Desulfuromonadia</taxon>
        <taxon>Geobacterales</taxon>
        <taxon>Geobacteraceae</taxon>
        <taxon>Geomonas</taxon>
    </lineage>
</organism>
<keyword evidence="4" id="KW-0238">DNA-binding</keyword>
<dbReference type="CDD" id="cd00009">
    <property type="entry name" value="AAA"/>
    <property type="match status" value="1"/>
</dbReference>
<dbReference type="Pfam" id="PF00158">
    <property type="entry name" value="Sigma54_activat"/>
    <property type="match status" value="1"/>
</dbReference>
<accession>A0ABX8JGA2</accession>
<dbReference type="EMBL" id="CP076723">
    <property type="protein sequence ID" value="QWV95679.1"/>
    <property type="molecule type" value="Genomic_DNA"/>
</dbReference>
<dbReference type="Proteomes" id="UP000683557">
    <property type="component" value="Chromosome"/>
</dbReference>
<evidence type="ECO:0000313" key="9">
    <source>
        <dbReference type="Proteomes" id="UP000683557"/>
    </source>
</evidence>
<dbReference type="InterPro" id="IPR025662">
    <property type="entry name" value="Sigma_54_int_dom_ATP-bd_1"/>
</dbReference>
<dbReference type="InterPro" id="IPR058031">
    <property type="entry name" value="AAA_lid_NorR"/>
</dbReference>
<dbReference type="PROSITE" id="PS00688">
    <property type="entry name" value="SIGMA54_INTERACT_3"/>
    <property type="match status" value="1"/>
</dbReference>
<evidence type="ECO:0000259" key="7">
    <source>
        <dbReference type="PROSITE" id="PS50113"/>
    </source>
</evidence>
<name>A0ABX8JGA2_9BACT</name>
<evidence type="ECO:0000256" key="4">
    <source>
        <dbReference type="ARBA" id="ARBA00023125"/>
    </source>
</evidence>
<dbReference type="PROSITE" id="PS50045">
    <property type="entry name" value="SIGMA54_INTERACT_4"/>
    <property type="match status" value="1"/>
</dbReference>
<gene>
    <name evidence="8" type="ORF">KP004_09070</name>
</gene>
<evidence type="ECO:0000256" key="5">
    <source>
        <dbReference type="ARBA" id="ARBA00029500"/>
    </source>
</evidence>
<dbReference type="Pfam" id="PF08448">
    <property type="entry name" value="PAS_4"/>
    <property type="match status" value="1"/>
</dbReference>
<keyword evidence="3" id="KW-0067">ATP-binding</keyword>
<protein>
    <recommendedName>
        <fullName evidence="5">HTH-type transcriptional regulatory protein TyrR</fullName>
    </recommendedName>
</protein>
<dbReference type="PANTHER" id="PTHR32071:SF57">
    <property type="entry name" value="C4-DICARBOXYLATE TRANSPORT TRANSCRIPTIONAL REGULATORY PROTEIN DCTD"/>
    <property type="match status" value="1"/>
</dbReference>